<organism evidence="1 2">
    <name type="scientific">Actinoalloteichus hymeniacidonis</name>
    <dbReference type="NCBI Taxonomy" id="340345"/>
    <lineage>
        <taxon>Bacteria</taxon>
        <taxon>Bacillati</taxon>
        <taxon>Actinomycetota</taxon>
        <taxon>Actinomycetes</taxon>
        <taxon>Pseudonocardiales</taxon>
        <taxon>Pseudonocardiaceae</taxon>
        <taxon>Actinoalloteichus</taxon>
    </lineage>
</organism>
<dbReference type="EMBL" id="CP014859">
    <property type="protein sequence ID" value="AOS61428.1"/>
    <property type="molecule type" value="Genomic_DNA"/>
</dbReference>
<dbReference type="AlphaFoldDB" id="A0AAC9HLQ2"/>
<name>A0AAC9HLQ2_9PSEU</name>
<gene>
    <name evidence="1" type="ORF">TL08_02970</name>
</gene>
<accession>A0AAC9HLQ2</accession>
<dbReference type="Proteomes" id="UP000095210">
    <property type="component" value="Chromosome"/>
</dbReference>
<dbReference type="KEGG" id="ahm:TL08_02970"/>
<sequence>MLDGFDFCRPFEAADDISPSESPGARSAPELLPLELRWLVESLTKGETHSPVAFAMISFATFAGTSA</sequence>
<proteinExistence type="predicted"/>
<keyword evidence="2" id="KW-1185">Reference proteome</keyword>
<reference evidence="2" key="1">
    <citation type="submission" date="2016-03" db="EMBL/GenBank/DDBJ databases">
        <title>Complete genome sequence of the type strain Actinoalloteichus hymeniacidonis DSM 45092.</title>
        <authorList>
            <person name="Schaffert L."/>
            <person name="Albersmeier A."/>
            <person name="Winkler A."/>
            <person name="Kalinowski J."/>
            <person name="Zotchev S."/>
            <person name="Ruckert C."/>
        </authorList>
    </citation>
    <scope>NUCLEOTIDE SEQUENCE [LARGE SCALE GENOMIC DNA]</scope>
    <source>
        <strain evidence="2">HPA177(T) (DSM 45092(T))</strain>
    </source>
</reference>
<evidence type="ECO:0000313" key="2">
    <source>
        <dbReference type="Proteomes" id="UP000095210"/>
    </source>
</evidence>
<evidence type="ECO:0000313" key="1">
    <source>
        <dbReference type="EMBL" id="AOS61428.1"/>
    </source>
</evidence>
<protein>
    <submittedName>
        <fullName evidence="1">Uncharacterized protein</fullName>
    </submittedName>
</protein>